<keyword evidence="1" id="KW-1133">Transmembrane helix</keyword>
<evidence type="ECO:0000256" key="1">
    <source>
        <dbReference type="SAM" id="Phobius"/>
    </source>
</evidence>
<organism evidence="2 3">
    <name type="scientific">Deinococcus xinjiangensis</name>
    <dbReference type="NCBI Taxonomy" id="457454"/>
    <lineage>
        <taxon>Bacteria</taxon>
        <taxon>Thermotogati</taxon>
        <taxon>Deinococcota</taxon>
        <taxon>Deinococci</taxon>
        <taxon>Deinococcales</taxon>
        <taxon>Deinococcaceae</taxon>
        <taxon>Deinococcus</taxon>
    </lineage>
</organism>
<evidence type="ECO:0000313" key="2">
    <source>
        <dbReference type="EMBL" id="GAA5504352.1"/>
    </source>
</evidence>
<protein>
    <submittedName>
        <fullName evidence="2">Uncharacterized protein</fullName>
    </submittedName>
</protein>
<reference evidence="2 3" key="1">
    <citation type="submission" date="2024-02" db="EMBL/GenBank/DDBJ databases">
        <title>Deinococcus xinjiangensis NBRC 107630.</title>
        <authorList>
            <person name="Ichikawa N."/>
            <person name="Katano-Makiyama Y."/>
            <person name="Hidaka K."/>
        </authorList>
    </citation>
    <scope>NUCLEOTIDE SEQUENCE [LARGE SCALE GENOMIC DNA]</scope>
    <source>
        <strain evidence="2 3">NBRC 107630</strain>
    </source>
</reference>
<evidence type="ECO:0000313" key="3">
    <source>
        <dbReference type="Proteomes" id="UP001458946"/>
    </source>
</evidence>
<name>A0ABP9VL04_9DEIO</name>
<sequence>MLMMPTVQTPAQQILSTMRMADKRLVRLVAAFATAFIVLSLAVAAAIPPCTGVGQAVNAGLDQMSLLMFAMLPVLYFSGKKNQSEAQRQ</sequence>
<comment type="caution">
    <text evidence="2">The sequence shown here is derived from an EMBL/GenBank/DDBJ whole genome shotgun (WGS) entry which is preliminary data.</text>
</comment>
<feature type="transmembrane region" description="Helical" evidence="1">
    <location>
        <begin position="60"/>
        <end position="79"/>
    </location>
</feature>
<dbReference type="EMBL" id="BAABRN010000111">
    <property type="protein sequence ID" value="GAA5504352.1"/>
    <property type="molecule type" value="Genomic_DNA"/>
</dbReference>
<dbReference type="RefSeq" id="WP_353544312.1">
    <property type="nucleotide sequence ID" value="NZ_BAABRN010000111.1"/>
</dbReference>
<keyword evidence="3" id="KW-1185">Reference proteome</keyword>
<dbReference type="Proteomes" id="UP001458946">
    <property type="component" value="Unassembled WGS sequence"/>
</dbReference>
<keyword evidence="1" id="KW-0812">Transmembrane</keyword>
<keyword evidence="1" id="KW-0472">Membrane</keyword>
<accession>A0ABP9VL04</accession>
<gene>
    <name evidence="2" type="ORF">Dxin01_04122</name>
</gene>
<proteinExistence type="predicted"/>